<proteinExistence type="predicted"/>
<accession>A0ABQ3IA99</accession>
<keyword evidence="2" id="KW-1185">Reference proteome</keyword>
<dbReference type="EMBL" id="BNAG01000003">
    <property type="protein sequence ID" value="GHE68921.1"/>
    <property type="molecule type" value="Genomic_DNA"/>
</dbReference>
<evidence type="ECO:0000313" key="2">
    <source>
        <dbReference type="Proteomes" id="UP000658258"/>
    </source>
</evidence>
<dbReference type="Proteomes" id="UP000658258">
    <property type="component" value="Unassembled WGS sequence"/>
</dbReference>
<name>A0ABQ3IA99_9BACT</name>
<evidence type="ECO:0008006" key="3">
    <source>
        <dbReference type="Google" id="ProtNLM"/>
    </source>
</evidence>
<gene>
    <name evidence="1" type="ORF">GCM10011340_26010</name>
</gene>
<reference evidence="2" key="1">
    <citation type="journal article" date="2019" name="Int. J. Syst. Evol. Microbiol.">
        <title>The Global Catalogue of Microorganisms (GCM) 10K type strain sequencing project: providing services to taxonomists for standard genome sequencing and annotation.</title>
        <authorList>
            <consortium name="The Broad Institute Genomics Platform"/>
            <consortium name="The Broad Institute Genome Sequencing Center for Infectious Disease"/>
            <person name="Wu L."/>
            <person name="Ma J."/>
        </authorList>
    </citation>
    <scope>NUCLEOTIDE SEQUENCE [LARGE SCALE GENOMIC DNA]</scope>
    <source>
        <strain evidence="2">CGMCC 1.15111</strain>
    </source>
</reference>
<organism evidence="1 2">
    <name type="scientific">Roseivirga thermotolerans</name>
    <dbReference type="NCBI Taxonomy" id="1758176"/>
    <lineage>
        <taxon>Bacteria</taxon>
        <taxon>Pseudomonadati</taxon>
        <taxon>Bacteroidota</taxon>
        <taxon>Cytophagia</taxon>
        <taxon>Cytophagales</taxon>
        <taxon>Roseivirgaceae</taxon>
        <taxon>Roseivirga</taxon>
    </lineage>
</organism>
<protein>
    <recommendedName>
        <fullName evidence="3">Peptidase C51 domain-containing protein</fullName>
    </recommendedName>
</protein>
<sequence>MIVWLKRSIKGFLEPHPNSVAIGYLDKGHYAIKEIKNNFPSPETDYLKVQTLDFGEVWVCSRWQDEHYAIVNPDREEQPLVSSENLGITERITRTLTSITQHRSATEWEGAVEESVLLEELEKFTDEGYSAYSSKKEKKEIGKAYAGQPPHSAGFIEALLVQAWRKSFPDFCWSERNHRQMTQPSAEDYFSPVTACVESGMAVRQSNEDRPLPWSVVHGWKSQWKHGHTFISVAHHKATDAVLMLEAGNGNGLSGVGLRKLGALAELNYRVPEQWWLTPGIWSWNRVKKVYPYRSMASLKVKNLQWVKL</sequence>
<dbReference type="RefSeq" id="WP_189630688.1">
    <property type="nucleotide sequence ID" value="NZ_BNAG01000003.1"/>
</dbReference>
<evidence type="ECO:0000313" key="1">
    <source>
        <dbReference type="EMBL" id="GHE68921.1"/>
    </source>
</evidence>
<comment type="caution">
    <text evidence="1">The sequence shown here is derived from an EMBL/GenBank/DDBJ whole genome shotgun (WGS) entry which is preliminary data.</text>
</comment>